<evidence type="ECO:0000256" key="8">
    <source>
        <dbReference type="ARBA" id="ARBA00022741"/>
    </source>
</evidence>
<keyword evidence="7" id="KW-0812">Transmembrane</keyword>
<evidence type="ECO:0000256" key="10">
    <source>
        <dbReference type="ARBA" id="ARBA00022989"/>
    </source>
</evidence>
<keyword evidence="13" id="KW-1185">Reference proteome</keyword>
<dbReference type="OrthoDB" id="414175at2759"/>
<comment type="subcellular location">
    <subcellularLocation>
        <location evidence="1">Membrane</location>
        <topology evidence="1">Single-pass type II membrane protein</topology>
    </subcellularLocation>
</comment>
<organism evidence="13 14">
    <name type="scientific">Drosophila lebanonensis</name>
    <name type="common">Fruit fly</name>
    <name type="synonym">Scaptodrosophila lebanonensis</name>
    <dbReference type="NCBI Taxonomy" id="7225"/>
    <lineage>
        <taxon>Eukaryota</taxon>
        <taxon>Metazoa</taxon>
        <taxon>Ecdysozoa</taxon>
        <taxon>Arthropoda</taxon>
        <taxon>Hexapoda</taxon>
        <taxon>Insecta</taxon>
        <taxon>Pterygota</taxon>
        <taxon>Neoptera</taxon>
        <taxon>Endopterygota</taxon>
        <taxon>Diptera</taxon>
        <taxon>Brachycera</taxon>
        <taxon>Muscomorpha</taxon>
        <taxon>Ephydroidea</taxon>
        <taxon>Drosophilidae</taxon>
        <taxon>Scaptodrosophila</taxon>
    </lineage>
</organism>
<dbReference type="InterPro" id="IPR026050">
    <property type="entry name" value="C1GALT1/C1GALT1_chp1"/>
</dbReference>
<evidence type="ECO:0000256" key="3">
    <source>
        <dbReference type="ARBA" id="ARBA00006462"/>
    </source>
</evidence>
<evidence type="ECO:0000256" key="11">
    <source>
        <dbReference type="ARBA" id="ARBA00023136"/>
    </source>
</evidence>
<comment type="similarity">
    <text evidence="3">Belongs to the glycosyltransferase 31 family. Beta3-Gal-T subfamily.</text>
</comment>
<dbReference type="GO" id="GO:0016020">
    <property type="term" value="C:membrane"/>
    <property type="evidence" value="ECO:0007669"/>
    <property type="project" value="UniProtKB-SubCell"/>
</dbReference>
<gene>
    <name evidence="14" type="primary">LOC115626592</name>
</gene>
<dbReference type="Gene3D" id="3.90.550.50">
    <property type="match status" value="1"/>
</dbReference>
<evidence type="ECO:0000256" key="9">
    <source>
        <dbReference type="ARBA" id="ARBA00022968"/>
    </source>
</evidence>
<proteinExistence type="inferred from homology"/>
<dbReference type="Pfam" id="PF02434">
    <property type="entry name" value="Fringe"/>
    <property type="match status" value="1"/>
</dbReference>
<sequence length="315" mass="36177">MNIDPVKSTMLRSTMILLLGITIGLIISQISVCQTVFVNNKQLCPSIAQMRKTPKELSGRIEVYRRTRILCFIMKSSISTTKRAGPLRLTWEKRCNTLIFRSSASEEIGERIKANVTTSEGYSWKEARTAFKYIYENYKNDADWFLKVDDNTYAVMENLRHMLHPYAPESPISFISKSANVTSRDTPVSYVLSREALRRFVEIGMPSRNLCTKNPNAPEAMAIYICLSNVGVQQGDTRDSNGFDRMLLIDREISASDLKKKFMDGFTVSNSTILFRNEHISHMRLMEYFVYSLRAYGVEKLPPKSHFHNKITIKH</sequence>
<evidence type="ECO:0000313" key="13">
    <source>
        <dbReference type="Proteomes" id="UP000504634"/>
    </source>
</evidence>
<comment type="pathway">
    <text evidence="2">Protein modification; protein glycosylation.</text>
</comment>
<dbReference type="GeneID" id="115626592"/>
<feature type="domain" description="Fringe-like glycosyltransferase" evidence="12">
    <location>
        <begin position="82"/>
        <end position="172"/>
    </location>
</feature>
<dbReference type="GO" id="GO:0000166">
    <property type="term" value="F:nucleotide binding"/>
    <property type="evidence" value="ECO:0007669"/>
    <property type="project" value="UniProtKB-KW"/>
</dbReference>
<reference evidence="14" key="1">
    <citation type="submission" date="2025-08" db="UniProtKB">
        <authorList>
            <consortium name="RefSeq"/>
        </authorList>
    </citation>
    <scope>IDENTIFICATION</scope>
    <source>
        <strain evidence="14">11010-0011.00</strain>
        <tissue evidence="14">Whole body</tissue>
    </source>
</reference>
<dbReference type="AlphaFoldDB" id="A0A6J2TQQ1"/>
<name>A0A6J2TQQ1_DROLE</name>
<dbReference type="InterPro" id="IPR003378">
    <property type="entry name" value="Fringe-like_glycosylTrfase"/>
</dbReference>
<dbReference type="PANTHER" id="PTHR23033">
    <property type="entry name" value="BETA1,3-GALACTOSYLTRANSFERASE"/>
    <property type="match status" value="1"/>
</dbReference>
<dbReference type="GO" id="GO:0016263">
    <property type="term" value="F:glycoprotein-N-acetylgalactosamine 3-beta-galactosyltransferase activity"/>
    <property type="evidence" value="ECO:0007669"/>
    <property type="project" value="UniProtKB-EC"/>
</dbReference>
<dbReference type="EC" id="2.4.1.122" evidence="4"/>
<keyword evidence="5" id="KW-0328">Glycosyltransferase</keyword>
<dbReference type="PANTHER" id="PTHR23033:SF14">
    <property type="entry name" value="GLYCOPROTEIN-N-ACETYLGALACTOSAMINE 3-BETA-GALACTOSYLTRANSFERASE 1-RELATED"/>
    <property type="match status" value="1"/>
</dbReference>
<evidence type="ECO:0000259" key="12">
    <source>
        <dbReference type="Pfam" id="PF02434"/>
    </source>
</evidence>
<keyword evidence="10" id="KW-1133">Transmembrane helix</keyword>
<accession>A0A6J2TQQ1</accession>
<evidence type="ECO:0000256" key="4">
    <source>
        <dbReference type="ARBA" id="ARBA00012557"/>
    </source>
</evidence>
<evidence type="ECO:0000256" key="7">
    <source>
        <dbReference type="ARBA" id="ARBA00022692"/>
    </source>
</evidence>
<keyword evidence="9" id="KW-0735">Signal-anchor</keyword>
<evidence type="ECO:0000256" key="5">
    <source>
        <dbReference type="ARBA" id="ARBA00022676"/>
    </source>
</evidence>
<evidence type="ECO:0000313" key="14">
    <source>
        <dbReference type="RefSeq" id="XP_030377835.1"/>
    </source>
</evidence>
<evidence type="ECO:0000256" key="2">
    <source>
        <dbReference type="ARBA" id="ARBA00004922"/>
    </source>
</evidence>
<protein>
    <recommendedName>
        <fullName evidence="4">N-acetylgalactosaminide beta-1,3-galactosyltransferase</fullName>
        <ecNumber evidence="4">2.4.1.122</ecNumber>
    </recommendedName>
</protein>
<dbReference type="Proteomes" id="UP000504634">
    <property type="component" value="Unplaced"/>
</dbReference>
<keyword evidence="11" id="KW-0472">Membrane</keyword>
<keyword evidence="8" id="KW-0547">Nucleotide-binding</keyword>
<evidence type="ECO:0000256" key="6">
    <source>
        <dbReference type="ARBA" id="ARBA00022679"/>
    </source>
</evidence>
<evidence type="ECO:0000256" key="1">
    <source>
        <dbReference type="ARBA" id="ARBA00004606"/>
    </source>
</evidence>
<keyword evidence="6" id="KW-0808">Transferase</keyword>
<dbReference type="RefSeq" id="XP_030377835.1">
    <property type="nucleotide sequence ID" value="XM_030521975.1"/>
</dbReference>